<evidence type="ECO:0000313" key="1">
    <source>
        <dbReference type="EMBL" id="EJK63134.1"/>
    </source>
</evidence>
<dbReference type="InterPro" id="IPR013320">
    <property type="entry name" value="ConA-like_dom_sf"/>
</dbReference>
<sequence length="284" mass="32216">MDEFTDEIILAFADFLDSVDLTSFARSSKRFGLQKDELGLSLVDRVATQKVSRIIANHDGWKFSDALKKKNREGWPSVLNRLERVTSDELNFHRFIGNGIDFLQNDTSHVEIHRDALGSGDYPLGSSIALCNKVMTEGKHHAKFTVMSEGYMQVGVLRPCLDWDCELKTMHPKGSKDYRDHCDKKTAAYEGDVHWYLFHSAADSLGRVNFLKAGDRLLLGLDLDEGKLEVFKNGSMRCVNYGFRGHYCWAVSITNAFHRAGIRVQSVVRRELSSRRASVTDDVY</sequence>
<protein>
    <submittedName>
        <fullName evidence="1">Uncharacterized protein</fullName>
    </submittedName>
</protein>
<accession>K0SDU9</accession>
<gene>
    <name evidence="1" type="ORF">THAOC_16228</name>
</gene>
<dbReference type="SUPFAM" id="SSF49899">
    <property type="entry name" value="Concanavalin A-like lectins/glucanases"/>
    <property type="match status" value="1"/>
</dbReference>
<dbReference type="Proteomes" id="UP000266841">
    <property type="component" value="Unassembled WGS sequence"/>
</dbReference>
<organism evidence="1 2">
    <name type="scientific">Thalassiosira oceanica</name>
    <name type="common">Marine diatom</name>
    <dbReference type="NCBI Taxonomy" id="159749"/>
    <lineage>
        <taxon>Eukaryota</taxon>
        <taxon>Sar</taxon>
        <taxon>Stramenopiles</taxon>
        <taxon>Ochrophyta</taxon>
        <taxon>Bacillariophyta</taxon>
        <taxon>Coscinodiscophyceae</taxon>
        <taxon>Thalassiosirophycidae</taxon>
        <taxon>Thalassiosirales</taxon>
        <taxon>Thalassiosiraceae</taxon>
        <taxon>Thalassiosira</taxon>
    </lineage>
</organism>
<keyword evidence="2" id="KW-1185">Reference proteome</keyword>
<comment type="caution">
    <text evidence="1">The sequence shown here is derived from an EMBL/GenBank/DDBJ whole genome shotgun (WGS) entry which is preliminary data.</text>
</comment>
<dbReference type="EMBL" id="AGNL01018415">
    <property type="protein sequence ID" value="EJK63134.1"/>
    <property type="molecule type" value="Genomic_DNA"/>
</dbReference>
<dbReference type="AlphaFoldDB" id="K0SDU9"/>
<dbReference type="Gene3D" id="2.60.120.920">
    <property type="match status" value="1"/>
</dbReference>
<evidence type="ECO:0000313" key="2">
    <source>
        <dbReference type="Proteomes" id="UP000266841"/>
    </source>
</evidence>
<name>K0SDU9_THAOC</name>
<proteinExistence type="predicted"/>
<reference evidence="1 2" key="1">
    <citation type="journal article" date="2012" name="Genome Biol.">
        <title>Genome and low-iron response of an oceanic diatom adapted to chronic iron limitation.</title>
        <authorList>
            <person name="Lommer M."/>
            <person name="Specht M."/>
            <person name="Roy A.S."/>
            <person name="Kraemer L."/>
            <person name="Andreson R."/>
            <person name="Gutowska M.A."/>
            <person name="Wolf J."/>
            <person name="Bergner S.V."/>
            <person name="Schilhabel M.B."/>
            <person name="Klostermeier U.C."/>
            <person name="Beiko R.G."/>
            <person name="Rosenstiel P."/>
            <person name="Hippler M."/>
            <person name="Laroche J."/>
        </authorList>
    </citation>
    <scope>NUCLEOTIDE SEQUENCE [LARGE SCALE GENOMIC DNA]</scope>
    <source>
        <strain evidence="1 2">CCMP1005</strain>
    </source>
</reference>
<dbReference type="InterPro" id="IPR043136">
    <property type="entry name" value="B30.2/SPRY_sf"/>
</dbReference>